<protein>
    <submittedName>
        <fullName evidence="1">Uncharacterized protein</fullName>
    </submittedName>
</protein>
<reference evidence="2" key="1">
    <citation type="journal article" date="2020" name="Microbiol. Resour. Announc.">
        <title>Complete Genome Sequence of Geobacillus sp. Strain E55-1, Isolated from Mine Geyser in Japan.</title>
        <authorList>
            <person name="Miyazaki K."/>
            <person name="Hase E."/>
            <person name="Tokito N."/>
        </authorList>
    </citation>
    <scope>NUCLEOTIDE SEQUENCE [LARGE SCALE GENOMIC DNA]</scope>
    <source>
        <strain evidence="2">E55-1</strain>
    </source>
</reference>
<gene>
    <name evidence="1" type="ORF">GsuE55_23420</name>
</gene>
<dbReference type="RefSeq" id="WP_033843113.1">
    <property type="nucleotide sequence ID" value="NZ_AP022557.1"/>
</dbReference>
<dbReference type="EMBL" id="AP022557">
    <property type="protein sequence ID" value="BBW97509.1"/>
    <property type="molecule type" value="Genomic_DNA"/>
</dbReference>
<dbReference type="Proteomes" id="UP000501421">
    <property type="component" value="Chromosome"/>
</dbReference>
<evidence type="ECO:0000313" key="1">
    <source>
        <dbReference type="EMBL" id="BBW97509.1"/>
    </source>
</evidence>
<evidence type="ECO:0000313" key="2">
    <source>
        <dbReference type="Proteomes" id="UP000501421"/>
    </source>
</evidence>
<dbReference type="AlphaFoldDB" id="A0A679FR35"/>
<accession>A0A679FR35</accession>
<name>A0A679FR35_9BACL</name>
<organism evidence="1 2">
    <name type="scientific">Geobacillus subterraneus</name>
    <dbReference type="NCBI Taxonomy" id="129338"/>
    <lineage>
        <taxon>Bacteria</taxon>
        <taxon>Bacillati</taxon>
        <taxon>Bacillota</taxon>
        <taxon>Bacilli</taxon>
        <taxon>Bacillales</taxon>
        <taxon>Anoxybacillaceae</taxon>
        <taxon>Geobacillus</taxon>
    </lineage>
</organism>
<proteinExistence type="predicted"/>
<keyword evidence="2" id="KW-1185">Reference proteome</keyword>
<sequence length="72" mass="8680">MIYLNYDYKKKKKKNGNQIVSIRDIGENSLLEVELKDNEVQLVVYWRNDKTVGFKMPKEMFENIYKDLMESN</sequence>